<dbReference type="PANTHER" id="PTHR12047:SF2">
    <property type="entry name" value="FANCONI ANEMIA GROUP A PROTEIN"/>
    <property type="match status" value="1"/>
</dbReference>
<dbReference type="GO" id="GO:0036297">
    <property type="term" value="P:interstrand cross-link repair"/>
    <property type="evidence" value="ECO:0007669"/>
    <property type="project" value="InterPro"/>
</dbReference>
<gene>
    <name evidence="1" type="primary">FANCA</name>
    <name evidence="1" type="ORF">L345_05029</name>
</gene>
<dbReference type="PANTHER" id="PTHR12047">
    <property type="entry name" value="FANCONI ANEMIA GROUP A PROTEIN"/>
    <property type="match status" value="1"/>
</dbReference>
<name>V8P5I8_OPHHA</name>
<dbReference type="GO" id="GO:0043240">
    <property type="term" value="C:Fanconi anaemia nuclear complex"/>
    <property type="evidence" value="ECO:0007669"/>
    <property type="project" value="InterPro"/>
</dbReference>
<organism evidence="1 2">
    <name type="scientific">Ophiophagus hannah</name>
    <name type="common">King cobra</name>
    <name type="synonym">Naja hannah</name>
    <dbReference type="NCBI Taxonomy" id="8665"/>
    <lineage>
        <taxon>Eukaryota</taxon>
        <taxon>Metazoa</taxon>
        <taxon>Chordata</taxon>
        <taxon>Craniata</taxon>
        <taxon>Vertebrata</taxon>
        <taxon>Euteleostomi</taxon>
        <taxon>Lepidosauria</taxon>
        <taxon>Squamata</taxon>
        <taxon>Bifurcata</taxon>
        <taxon>Unidentata</taxon>
        <taxon>Episquamata</taxon>
        <taxon>Toxicofera</taxon>
        <taxon>Serpentes</taxon>
        <taxon>Colubroidea</taxon>
        <taxon>Elapidae</taxon>
        <taxon>Elapinae</taxon>
        <taxon>Ophiophagus</taxon>
    </lineage>
</organism>
<reference evidence="1 2" key="1">
    <citation type="journal article" date="2013" name="Proc. Natl. Acad. Sci. U.S.A.">
        <title>The king cobra genome reveals dynamic gene evolution and adaptation in the snake venom system.</title>
        <authorList>
            <person name="Vonk F.J."/>
            <person name="Casewell N.R."/>
            <person name="Henkel C.V."/>
            <person name="Heimberg A.M."/>
            <person name="Jansen H.J."/>
            <person name="McCleary R.J."/>
            <person name="Kerkkamp H.M."/>
            <person name="Vos R.A."/>
            <person name="Guerreiro I."/>
            <person name="Calvete J.J."/>
            <person name="Wuster W."/>
            <person name="Woods A.E."/>
            <person name="Logan J.M."/>
            <person name="Harrison R.A."/>
            <person name="Castoe T.A."/>
            <person name="de Koning A.P."/>
            <person name="Pollock D.D."/>
            <person name="Yandell M."/>
            <person name="Calderon D."/>
            <person name="Renjifo C."/>
            <person name="Currier R.B."/>
            <person name="Salgado D."/>
            <person name="Pla D."/>
            <person name="Sanz L."/>
            <person name="Hyder A.S."/>
            <person name="Ribeiro J.M."/>
            <person name="Arntzen J.W."/>
            <person name="van den Thillart G.E."/>
            <person name="Boetzer M."/>
            <person name="Pirovano W."/>
            <person name="Dirks R.P."/>
            <person name="Spaink H.P."/>
            <person name="Duboule D."/>
            <person name="McGlinn E."/>
            <person name="Kini R.M."/>
            <person name="Richardson M.K."/>
        </authorList>
    </citation>
    <scope>NUCLEOTIDE SEQUENCE</scope>
    <source>
        <tissue evidence="1">Blood</tissue>
    </source>
</reference>
<feature type="non-terminal residue" evidence="1">
    <location>
        <position position="1"/>
    </location>
</feature>
<evidence type="ECO:0000313" key="2">
    <source>
        <dbReference type="Proteomes" id="UP000018936"/>
    </source>
</evidence>
<dbReference type="InterPro" id="IPR003516">
    <property type="entry name" value="FANCA"/>
</dbReference>
<dbReference type="PRINTS" id="PR00826">
    <property type="entry name" value="FANCONIAGENE"/>
</dbReference>
<dbReference type="AlphaFoldDB" id="V8P5I8"/>
<accession>V8P5I8</accession>
<comment type="caution">
    <text evidence="1">The sequence shown here is derived from an EMBL/GenBank/DDBJ whole genome shotgun (WGS) entry which is preliminary data.</text>
</comment>
<dbReference type="EMBL" id="AZIM01000835">
    <property type="protein sequence ID" value="ETE69147.1"/>
    <property type="molecule type" value="Genomic_DNA"/>
</dbReference>
<sequence>ILLSLPPSVLVATQKEGGETVVACEGFFSFVNTELRNSCSRGCALPYDITAHFFRGLLSTSLECSRPAQEVTAVLSSCQARCPLLLCSAVRWWPRLECVLCSQWKRLFGAPLAQGLQSLKDLQSSLQSCLASEAASLPSNTAWLPAAFLHFTVQQQAEREEKGEVLRRLGPKAE</sequence>
<evidence type="ECO:0000313" key="1">
    <source>
        <dbReference type="EMBL" id="ETE69147.1"/>
    </source>
</evidence>
<keyword evidence="2" id="KW-1185">Reference proteome</keyword>
<dbReference type="Proteomes" id="UP000018936">
    <property type="component" value="Unassembled WGS sequence"/>
</dbReference>
<proteinExistence type="predicted"/>
<feature type="non-terminal residue" evidence="1">
    <location>
        <position position="174"/>
    </location>
</feature>
<dbReference type="OrthoDB" id="2287188at2759"/>
<protein>
    <submittedName>
        <fullName evidence="1">Fanconi anemia group A protein</fullName>
    </submittedName>
</protein>